<name>A0A5P2H0I2_9BURK</name>
<dbReference type="InterPro" id="IPR036291">
    <property type="entry name" value="NAD(P)-bd_dom_sf"/>
</dbReference>
<dbReference type="PANTHER" id="PTHR43355:SF2">
    <property type="entry name" value="FLAVIN REDUCTASE (NADPH)"/>
    <property type="match status" value="1"/>
</dbReference>
<dbReference type="EMBL" id="CP044065">
    <property type="protein sequence ID" value="QET01278.1"/>
    <property type="molecule type" value="Genomic_DNA"/>
</dbReference>
<dbReference type="AlphaFoldDB" id="A0A5P2H0I2"/>
<reference evidence="2 3" key="1">
    <citation type="submission" date="2019-09" db="EMBL/GenBank/DDBJ databases">
        <title>FDA dAtabase for Regulatory Grade micrObial Sequences (FDA-ARGOS): Supporting development and validation of Infectious Disease Dx tests.</title>
        <authorList>
            <person name="Sciortino C."/>
            <person name="Tallon L."/>
            <person name="Sadzewicz L."/>
            <person name="Vavikolanu K."/>
            <person name="Mehta A."/>
            <person name="Aluvathingal J."/>
            <person name="Nadendla S."/>
            <person name="Nandy P."/>
            <person name="Geyer C."/>
            <person name="Yan Y."/>
            <person name="Sichtig H."/>
        </authorList>
    </citation>
    <scope>NUCLEOTIDE SEQUENCE [LARGE SCALE GENOMIC DNA]</scope>
    <source>
        <strain evidence="2 3">FDAARGOS_664</strain>
    </source>
</reference>
<dbReference type="Gene3D" id="3.40.50.720">
    <property type="entry name" value="NAD(P)-binding Rossmann-like Domain"/>
    <property type="match status" value="1"/>
</dbReference>
<proteinExistence type="predicted"/>
<dbReference type="Pfam" id="PF13460">
    <property type="entry name" value="NAD_binding_10"/>
    <property type="match status" value="1"/>
</dbReference>
<sequence length="209" mass="21949">MNIAILGATGNVGTRLTDEALQRGHRVTAVARSAESLPARAGLTTKNIDVAQADALARALAGHDAVISSLKFHGNDPRRIIEAVKAAGQASGGETPRLLVVGGAGSLFGAPGVQIVDTPEFPAAYKAEALAGREFLNTLKGETTLDWTFLSPSALLAPGERTGKFRLGEDDLLVDAAGNSSISIEDYAIAMIDEVETPRHTRRRFTVGY</sequence>
<dbReference type="CDD" id="cd05244">
    <property type="entry name" value="BVR-B_like_SDR_a"/>
    <property type="match status" value="1"/>
</dbReference>
<dbReference type="Proteomes" id="UP000322822">
    <property type="component" value="Chromosome 1"/>
</dbReference>
<evidence type="ECO:0000259" key="1">
    <source>
        <dbReference type="Pfam" id="PF13460"/>
    </source>
</evidence>
<dbReference type="PANTHER" id="PTHR43355">
    <property type="entry name" value="FLAVIN REDUCTASE (NADPH)"/>
    <property type="match status" value="1"/>
</dbReference>
<dbReference type="OrthoDB" id="7352421at2"/>
<feature type="domain" description="NAD(P)-binding" evidence="1">
    <location>
        <begin position="7"/>
        <end position="194"/>
    </location>
</feature>
<dbReference type="GO" id="GO:0016646">
    <property type="term" value="F:oxidoreductase activity, acting on the CH-NH group of donors, NAD or NADP as acceptor"/>
    <property type="evidence" value="ECO:0007669"/>
    <property type="project" value="TreeGrafter"/>
</dbReference>
<accession>A0A5P2H0I2</accession>
<gene>
    <name evidence="2" type="ORF">FOB72_03990</name>
</gene>
<evidence type="ECO:0000313" key="3">
    <source>
        <dbReference type="Proteomes" id="UP000322822"/>
    </source>
</evidence>
<organism evidence="2 3">
    <name type="scientific">Cupriavidus pauculus</name>
    <dbReference type="NCBI Taxonomy" id="82633"/>
    <lineage>
        <taxon>Bacteria</taxon>
        <taxon>Pseudomonadati</taxon>
        <taxon>Pseudomonadota</taxon>
        <taxon>Betaproteobacteria</taxon>
        <taxon>Burkholderiales</taxon>
        <taxon>Burkholderiaceae</taxon>
        <taxon>Cupriavidus</taxon>
    </lineage>
</organism>
<evidence type="ECO:0000313" key="2">
    <source>
        <dbReference type="EMBL" id="QET01278.1"/>
    </source>
</evidence>
<dbReference type="InterPro" id="IPR016040">
    <property type="entry name" value="NAD(P)-bd_dom"/>
</dbReference>
<dbReference type="SUPFAM" id="SSF51735">
    <property type="entry name" value="NAD(P)-binding Rossmann-fold domains"/>
    <property type="match status" value="1"/>
</dbReference>
<dbReference type="InterPro" id="IPR051606">
    <property type="entry name" value="Polyketide_Oxido-like"/>
</dbReference>
<protein>
    <submittedName>
        <fullName evidence="2">NAD(P)-dependent oxidoreductase</fullName>
    </submittedName>
</protein>
<dbReference type="RefSeq" id="WP_150371334.1">
    <property type="nucleotide sequence ID" value="NZ_CP044065.1"/>
</dbReference>